<dbReference type="EMBL" id="JAAQHG020000006">
    <property type="protein sequence ID" value="KAL1588852.1"/>
    <property type="molecule type" value="Genomic_DNA"/>
</dbReference>
<dbReference type="RefSeq" id="XP_069231957.1">
    <property type="nucleotide sequence ID" value="XM_069371229.1"/>
</dbReference>
<dbReference type="Gene3D" id="3.40.50.1110">
    <property type="entry name" value="SGNH hydrolase"/>
    <property type="match status" value="1"/>
</dbReference>
<dbReference type="InterPro" id="IPR036514">
    <property type="entry name" value="SGNH_hydro_sf"/>
</dbReference>
<feature type="domain" description="SGNH hydrolase-type esterase" evidence="2">
    <location>
        <begin position="6"/>
        <end position="247"/>
    </location>
</feature>
<dbReference type="Proteomes" id="UP000803884">
    <property type="component" value="Unassembled WGS sequence"/>
</dbReference>
<dbReference type="AlphaFoldDB" id="A0AB34KV94"/>
<dbReference type="PANTHER" id="PTHR37981">
    <property type="entry name" value="LIPASE 2"/>
    <property type="match status" value="1"/>
</dbReference>
<feature type="compositionally biased region" description="Pro residues" evidence="1">
    <location>
        <begin position="15"/>
        <end position="24"/>
    </location>
</feature>
<comment type="caution">
    <text evidence="3">The sequence shown here is derived from an EMBL/GenBank/DDBJ whole genome shotgun (WGS) entry which is preliminary data.</text>
</comment>
<organism evidence="3 4">
    <name type="scientific">Cladosporium halotolerans</name>
    <dbReference type="NCBI Taxonomy" id="1052096"/>
    <lineage>
        <taxon>Eukaryota</taxon>
        <taxon>Fungi</taxon>
        <taxon>Dikarya</taxon>
        <taxon>Ascomycota</taxon>
        <taxon>Pezizomycotina</taxon>
        <taxon>Dothideomycetes</taxon>
        <taxon>Dothideomycetidae</taxon>
        <taxon>Cladosporiales</taxon>
        <taxon>Cladosporiaceae</taxon>
        <taxon>Cladosporium</taxon>
    </lineage>
</organism>
<dbReference type="InterPro" id="IPR037460">
    <property type="entry name" value="SEST-like"/>
</dbReference>
<feature type="compositionally biased region" description="Polar residues" evidence="1">
    <location>
        <begin position="1"/>
        <end position="12"/>
    </location>
</feature>
<proteinExistence type="predicted"/>
<protein>
    <recommendedName>
        <fullName evidence="2">SGNH hydrolase-type esterase domain-containing protein</fullName>
    </recommendedName>
</protein>
<dbReference type="PANTHER" id="PTHR37981:SF1">
    <property type="entry name" value="SGNH HYDROLASE-TYPE ESTERASE DOMAIN-CONTAINING PROTEIN"/>
    <property type="match status" value="1"/>
</dbReference>
<keyword evidence="4" id="KW-1185">Reference proteome</keyword>
<name>A0AB34KV94_9PEZI</name>
<dbReference type="SUPFAM" id="SSF52266">
    <property type="entry name" value="SGNH hydrolase"/>
    <property type="match status" value="1"/>
</dbReference>
<dbReference type="Pfam" id="PF13472">
    <property type="entry name" value="Lipase_GDSL_2"/>
    <property type="match status" value="1"/>
</dbReference>
<dbReference type="InterPro" id="IPR013830">
    <property type="entry name" value="SGNH_hydro"/>
</dbReference>
<accession>A0AB34KV94</accession>
<gene>
    <name evidence="3" type="ORF">WHR41_02623</name>
</gene>
<evidence type="ECO:0000313" key="4">
    <source>
        <dbReference type="Proteomes" id="UP000803884"/>
    </source>
</evidence>
<sequence length="262" mass="27183">MHIASLGSSFASGPSIPPQLPPPAARRSGANYPSLVSRALSATLTDLSASGATLLNVLSEPQQTLQGTLPPQLEGLPADADVVTITGGGNDLGYSAGMMGEAAGIVLGGEGGLLEALGLRGGVAAVGEKEAVERFVRVIEAVRARAPGARIFLVEYLAVFGEETGVADDQPLGSEAVERYRALAGVLGRVYRRAAERGGERVEVVEISRMSEGHAVGTREPWVVGFTEGLLMGGGAPYHPNAEGHKAVAREVERRVRKALEL</sequence>
<evidence type="ECO:0000259" key="2">
    <source>
        <dbReference type="Pfam" id="PF13472"/>
    </source>
</evidence>
<evidence type="ECO:0000256" key="1">
    <source>
        <dbReference type="SAM" id="MobiDB-lite"/>
    </source>
</evidence>
<reference evidence="3 4" key="1">
    <citation type="journal article" date="2020" name="Microbiol. Resour. Announc.">
        <title>Draft Genome Sequence of a Cladosporium Species Isolated from the Mesophotic Ascidian Didemnum maculosum.</title>
        <authorList>
            <person name="Gioti A."/>
            <person name="Siaperas R."/>
            <person name="Nikolaivits E."/>
            <person name="Le Goff G."/>
            <person name="Ouazzani J."/>
            <person name="Kotoulas G."/>
            <person name="Topakas E."/>
        </authorList>
    </citation>
    <scope>NUCLEOTIDE SEQUENCE [LARGE SCALE GENOMIC DNA]</scope>
    <source>
        <strain evidence="3 4">TM138-S3</strain>
    </source>
</reference>
<dbReference type="GO" id="GO:0006629">
    <property type="term" value="P:lipid metabolic process"/>
    <property type="evidence" value="ECO:0007669"/>
    <property type="project" value="TreeGrafter"/>
</dbReference>
<dbReference type="GeneID" id="96004067"/>
<evidence type="ECO:0000313" key="3">
    <source>
        <dbReference type="EMBL" id="KAL1588852.1"/>
    </source>
</evidence>
<feature type="region of interest" description="Disordered" evidence="1">
    <location>
        <begin position="1"/>
        <end position="29"/>
    </location>
</feature>
<dbReference type="GO" id="GO:0016788">
    <property type="term" value="F:hydrolase activity, acting on ester bonds"/>
    <property type="evidence" value="ECO:0007669"/>
    <property type="project" value="InterPro"/>
</dbReference>
<dbReference type="CDD" id="cd01823">
    <property type="entry name" value="SEST_like"/>
    <property type="match status" value="1"/>
</dbReference>